<dbReference type="InterPro" id="IPR023286">
    <property type="entry name" value="ABATE_dom_sf"/>
</dbReference>
<evidence type="ECO:0000259" key="1">
    <source>
        <dbReference type="Pfam" id="PF11706"/>
    </source>
</evidence>
<dbReference type="AlphaFoldDB" id="A0A4R4XZZ6"/>
<feature type="domain" description="Zinc finger CGNR" evidence="1">
    <location>
        <begin position="141"/>
        <end position="184"/>
    </location>
</feature>
<dbReference type="OrthoDB" id="123307at2"/>
<comment type="caution">
    <text evidence="2">The sequence shown here is derived from an EMBL/GenBank/DDBJ whole genome shotgun (WGS) entry which is preliminary data.</text>
</comment>
<dbReference type="EMBL" id="SMKQ01000187">
    <property type="protein sequence ID" value="TDD37501.1"/>
    <property type="molecule type" value="Genomic_DNA"/>
</dbReference>
<gene>
    <name evidence="2" type="ORF">E1286_37155</name>
</gene>
<evidence type="ECO:0000313" key="2">
    <source>
        <dbReference type="EMBL" id="TDD37501.1"/>
    </source>
</evidence>
<dbReference type="PANTHER" id="PTHR35525">
    <property type="entry name" value="BLL6575 PROTEIN"/>
    <property type="match status" value="1"/>
</dbReference>
<evidence type="ECO:0000313" key="3">
    <source>
        <dbReference type="Proteomes" id="UP000295302"/>
    </source>
</evidence>
<name>A0A4R4XZZ6_9ACTN</name>
<dbReference type="Gene3D" id="1.10.3300.10">
    <property type="entry name" value="Jann2411-like domain"/>
    <property type="match status" value="1"/>
</dbReference>
<dbReference type="InterPro" id="IPR021005">
    <property type="entry name" value="Znf_CGNR"/>
</dbReference>
<accession>A0A4R4XZZ6</accession>
<proteinExistence type="predicted"/>
<dbReference type="Proteomes" id="UP000295302">
    <property type="component" value="Unassembled WGS sequence"/>
</dbReference>
<dbReference type="Pfam" id="PF07336">
    <property type="entry name" value="ABATE"/>
    <property type="match status" value="1"/>
</dbReference>
<protein>
    <submittedName>
        <fullName evidence="2">Zf-CGNR multi-domain protein</fullName>
    </submittedName>
</protein>
<organism evidence="2 3">
    <name type="scientific">Nonomuraea terrae</name>
    <dbReference type="NCBI Taxonomy" id="2530383"/>
    <lineage>
        <taxon>Bacteria</taxon>
        <taxon>Bacillati</taxon>
        <taxon>Actinomycetota</taxon>
        <taxon>Actinomycetes</taxon>
        <taxon>Streptosporangiales</taxon>
        <taxon>Streptosporangiaceae</taxon>
        <taxon>Nonomuraea</taxon>
    </lineage>
</organism>
<dbReference type="Pfam" id="PF11706">
    <property type="entry name" value="zf-CGNR"/>
    <property type="match status" value="1"/>
</dbReference>
<dbReference type="SUPFAM" id="SSF160904">
    <property type="entry name" value="Jann2411-like"/>
    <property type="match status" value="1"/>
</dbReference>
<dbReference type="PANTHER" id="PTHR35525:SF3">
    <property type="entry name" value="BLL6575 PROTEIN"/>
    <property type="match status" value="1"/>
</dbReference>
<reference evidence="2 3" key="1">
    <citation type="submission" date="2019-03" db="EMBL/GenBank/DDBJ databases">
        <title>Draft genome sequences of novel Actinobacteria.</title>
        <authorList>
            <person name="Sahin N."/>
            <person name="Ay H."/>
            <person name="Saygin H."/>
        </authorList>
    </citation>
    <scope>NUCLEOTIDE SEQUENCE [LARGE SCALE GENOMIC DNA]</scope>
    <source>
        <strain evidence="2 3">CH32</strain>
    </source>
</reference>
<dbReference type="InterPro" id="IPR010852">
    <property type="entry name" value="ABATE"/>
</dbReference>
<keyword evidence="3" id="KW-1185">Reference proteome</keyword>
<dbReference type="RefSeq" id="WP_132620290.1">
    <property type="nucleotide sequence ID" value="NZ_SMKQ01000187.1"/>
</dbReference>
<sequence length="195" mass="21144">MSGEETEGRTGVRVPDGAPALVALLNSRPHATPVLPDTLDDPESAWRILGPFGLSGGEQVSDEQLDAVRALRSALMTVVEGTDEEDTARGWEAVTATVESVTFRHLFSGGEVALRQVTGHPLVGRIAAVVARLVQDGTWSRIRICGNERCRAVFYDATRSRTQRWHSYDLCGNRANVAAYRARKSTSRTAAKPVS</sequence>